<dbReference type="Proteomes" id="UP000182011">
    <property type="component" value="Unassembled WGS sequence"/>
</dbReference>
<dbReference type="InterPro" id="IPR024163">
    <property type="entry name" value="Aerotolerance_reg_N"/>
</dbReference>
<evidence type="ECO:0000313" key="8">
    <source>
        <dbReference type="Proteomes" id="UP000182200"/>
    </source>
</evidence>
<dbReference type="Gene3D" id="3.40.50.410">
    <property type="entry name" value="von Willebrand factor, type A domain"/>
    <property type="match status" value="1"/>
</dbReference>
<dbReference type="InterPro" id="IPR011635">
    <property type="entry name" value="CARDB"/>
</dbReference>
<proteinExistence type="predicted"/>
<dbReference type="PANTHER" id="PTHR37464:SF1">
    <property type="entry name" value="BLL2463 PROTEIN"/>
    <property type="match status" value="1"/>
</dbReference>
<name>A0A0P1LVY4_9BACT</name>
<sequence length="699" mass="79195">MTFLNPTFLFALFASAIPVLIHLFNLRRLRTVEFSSIKFLKELQRSRIRSLKIKQIILLIVRVLAIVFLVLAFSRPVIKGYLFNPIVAGQARSSVVIILDNTLSMASIDERGRFINQAKAIAQRIADLLTESDEFALIRLSEVPEAATGGFVHNISFLRKLIDETEFTYTHKSLAEAFVSAGEIIERAKNLNREVYIISDLQKGGFALGSSDTINRRIKLPPDVRVFLINVGEFTGQNFSIDKVDIKNRIVFPGRMLELETTVSNHGQNDVSNYVVSIFLNGRRVAQKGVNLKNQSSQTVNFNILIEDLSGFVDGFVEIEDDNFSFDNGRYFTLFIPSEVKILLVGDEDDLRFIKLAFSTIQEIYKKSFFSLTQVSPQAITRINFSDFDVVFLVKPSQIEVETSRRLKSFVSSGGAVILFVGGNANFKNLNQNFNSIFELPEFDGPVKQRMLFSKIDLNHPIFEGVFTEAPRKFDSPEFKEYVKFRANYGFRSIIEFADGNPFLIEKDAGNGKIIIFTSEPTDKTSDLPYKGIFIPLVFQSVLYTVAPSGFKAEYTIGDTAEIRVDFMKRFYGQIPKDLKLKRPDGSDFAFRLSGDFVRINQATIPGVYLISNGGAKSFLKIAFNPPATEFSYEKEDESKIIAFLDRVGTKQYKILSNLDELKVKDEILKARYGVELWKTFLVLSILMFFAESLISRKM</sequence>
<feature type="transmembrane region" description="Helical" evidence="1">
    <location>
        <begin position="6"/>
        <end position="26"/>
    </location>
</feature>
<feature type="transmembrane region" description="Helical" evidence="1">
    <location>
        <begin position="56"/>
        <end position="74"/>
    </location>
</feature>
<evidence type="ECO:0000259" key="4">
    <source>
        <dbReference type="Pfam" id="PF13519"/>
    </source>
</evidence>
<dbReference type="InterPro" id="IPR002035">
    <property type="entry name" value="VWF_A"/>
</dbReference>
<evidence type="ECO:0000259" key="2">
    <source>
        <dbReference type="Pfam" id="PF07584"/>
    </source>
</evidence>
<reference evidence="6" key="1">
    <citation type="submission" date="2015-11" db="EMBL/GenBank/DDBJ databases">
        <authorList>
            <person name="Zhang Y."/>
            <person name="Guo Z."/>
        </authorList>
    </citation>
    <scope>NUCLEOTIDE SEQUENCE [LARGE SCALE GENOMIC DNA]</scope>
    <source>
        <strain evidence="6">JGI-4</strain>
    </source>
</reference>
<dbReference type="PANTHER" id="PTHR37464">
    <property type="entry name" value="BLL2463 PROTEIN"/>
    <property type="match status" value="1"/>
</dbReference>
<protein>
    <submittedName>
        <fullName evidence="6">N-terminal double-transmembrane domain-containing protein</fullName>
    </submittedName>
</protein>
<accession>A0A0N7MYQ7</accession>
<gene>
    <name evidence="6" type="ORF">JGI4_01558</name>
    <name evidence="5" type="ORF">JGI8_00907</name>
</gene>
<dbReference type="InterPro" id="IPR011933">
    <property type="entry name" value="Double_TM_dom"/>
</dbReference>
<dbReference type="SUPFAM" id="SSF52317">
    <property type="entry name" value="Class I glutamine amidotransferase-like"/>
    <property type="match status" value="1"/>
</dbReference>
<dbReference type="STRING" id="1633631.GCA_001442925_01553"/>
<accession>A0A0P1LVY4</accession>
<evidence type="ECO:0000313" key="5">
    <source>
        <dbReference type="EMBL" id="CUS85491.1"/>
    </source>
</evidence>
<evidence type="ECO:0000313" key="7">
    <source>
        <dbReference type="Proteomes" id="UP000182011"/>
    </source>
</evidence>
<feature type="domain" description="VWFA" evidence="4">
    <location>
        <begin position="95"/>
        <end position="200"/>
    </location>
</feature>
<accession>A0A0S4N5Q1</accession>
<dbReference type="Gene3D" id="3.40.50.880">
    <property type="match status" value="1"/>
</dbReference>
<evidence type="ECO:0000256" key="1">
    <source>
        <dbReference type="SAM" id="Phobius"/>
    </source>
</evidence>
<evidence type="ECO:0000313" key="6">
    <source>
        <dbReference type="EMBL" id="CUU06626.1"/>
    </source>
</evidence>
<dbReference type="Pfam" id="PF07705">
    <property type="entry name" value="CARDB"/>
    <property type="match status" value="1"/>
</dbReference>
<dbReference type="InterPro" id="IPR036465">
    <property type="entry name" value="vWFA_dom_sf"/>
</dbReference>
<keyword evidence="1" id="KW-0472">Membrane</keyword>
<accession>A0A0P1LCM2</accession>
<keyword evidence="8" id="KW-1185">Reference proteome</keyword>
<keyword evidence="1 6" id="KW-0812">Transmembrane</keyword>
<organism evidence="6 7">
    <name type="scientific">Candidatus Kryptonium thompsonii</name>
    <dbReference type="NCBI Taxonomy" id="1633631"/>
    <lineage>
        <taxon>Bacteria</taxon>
        <taxon>Pseudomonadati</taxon>
        <taxon>Candidatus Kryptoniota</taxon>
        <taxon>Candidatus Kryptonium</taxon>
    </lineage>
</organism>
<dbReference type="AlphaFoldDB" id="A0A0P1LVY4"/>
<accession>A0A0N7MSP1</accession>
<feature type="domain" description="Aerotolerance regulator N-terminal" evidence="2">
    <location>
        <begin position="1"/>
        <end position="76"/>
    </location>
</feature>
<reference evidence="7 8" key="2">
    <citation type="submission" date="2015-11" db="EMBL/GenBank/DDBJ databases">
        <authorList>
            <person name="Varghese N."/>
        </authorList>
    </citation>
    <scope>NUCLEOTIDE SEQUENCE [LARGE SCALE GENOMIC DNA]</scope>
    <source>
        <strain evidence="5 8">JGI-8</strain>
    </source>
</reference>
<evidence type="ECO:0000259" key="3">
    <source>
        <dbReference type="Pfam" id="PF07705"/>
    </source>
</evidence>
<accession>A0A0P1NYG6</accession>
<accession>A0A0P1P8G2</accession>
<dbReference type="Pfam" id="PF13519">
    <property type="entry name" value="VWA_2"/>
    <property type="match status" value="1"/>
</dbReference>
<dbReference type="SUPFAM" id="SSF53300">
    <property type="entry name" value="vWA-like"/>
    <property type="match status" value="1"/>
</dbReference>
<dbReference type="EMBL" id="CZVI01000009">
    <property type="protein sequence ID" value="CUS85491.1"/>
    <property type="molecule type" value="Genomic_DNA"/>
</dbReference>
<dbReference type="Pfam" id="PF07584">
    <property type="entry name" value="BatA"/>
    <property type="match status" value="1"/>
</dbReference>
<dbReference type="InterPro" id="IPR029062">
    <property type="entry name" value="Class_I_gatase-like"/>
</dbReference>
<dbReference type="RefSeq" id="WP_047134911.1">
    <property type="nucleotide sequence ID" value="NZ_CZVI01000009.1"/>
</dbReference>
<accession>A0A0N7MRS9</accession>
<feature type="domain" description="CARDB" evidence="3">
    <location>
        <begin position="246"/>
        <end position="311"/>
    </location>
</feature>
<keyword evidence="1" id="KW-1133">Transmembrane helix</keyword>
<dbReference type="NCBIfam" id="TIGR02226">
    <property type="entry name" value="two_anch"/>
    <property type="match status" value="1"/>
</dbReference>
<accession>A0A0N7MPP6</accession>
<dbReference type="EMBL" id="FAOP01000006">
    <property type="protein sequence ID" value="CUU06626.1"/>
    <property type="molecule type" value="Genomic_DNA"/>
</dbReference>
<dbReference type="Proteomes" id="UP000182200">
    <property type="component" value="Unassembled WGS sequence"/>
</dbReference>
<accession>A0A0P1LPA1</accession>